<evidence type="ECO:0000256" key="4">
    <source>
        <dbReference type="PROSITE-ProRule" id="PRU00335"/>
    </source>
</evidence>
<dbReference type="SUPFAM" id="SSF46689">
    <property type="entry name" value="Homeodomain-like"/>
    <property type="match status" value="1"/>
</dbReference>
<name>A0A150Q2W2_SORCE</name>
<organism evidence="6 7">
    <name type="scientific">Sorangium cellulosum</name>
    <name type="common">Polyangium cellulosum</name>
    <dbReference type="NCBI Taxonomy" id="56"/>
    <lineage>
        <taxon>Bacteria</taxon>
        <taxon>Pseudomonadati</taxon>
        <taxon>Myxococcota</taxon>
        <taxon>Polyangia</taxon>
        <taxon>Polyangiales</taxon>
        <taxon>Polyangiaceae</taxon>
        <taxon>Sorangium</taxon>
    </lineage>
</organism>
<evidence type="ECO:0000256" key="2">
    <source>
        <dbReference type="ARBA" id="ARBA00023125"/>
    </source>
</evidence>
<evidence type="ECO:0000313" key="7">
    <source>
        <dbReference type="Proteomes" id="UP000075604"/>
    </source>
</evidence>
<reference evidence="6 7" key="1">
    <citation type="submission" date="2014-02" db="EMBL/GenBank/DDBJ databases">
        <title>The small core and large imbalanced accessory genome model reveals a collaborative survival strategy of Sorangium cellulosum strains in nature.</title>
        <authorList>
            <person name="Han K."/>
            <person name="Peng R."/>
            <person name="Blom J."/>
            <person name="Li Y.-Z."/>
        </authorList>
    </citation>
    <scope>NUCLEOTIDE SEQUENCE [LARGE SCALE GENOMIC DNA]</scope>
    <source>
        <strain evidence="6 7">So0157-18</strain>
    </source>
</reference>
<accession>A0A150Q2W2</accession>
<dbReference type="PANTHER" id="PTHR30055">
    <property type="entry name" value="HTH-TYPE TRANSCRIPTIONAL REGULATOR RUTR"/>
    <property type="match status" value="1"/>
</dbReference>
<protein>
    <submittedName>
        <fullName evidence="6">TetR family transcriptional regulator</fullName>
    </submittedName>
</protein>
<dbReference type="PRINTS" id="PR00455">
    <property type="entry name" value="HTHTETR"/>
</dbReference>
<keyword evidence="2 4" id="KW-0238">DNA-binding</keyword>
<keyword evidence="1" id="KW-0805">Transcription regulation</keyword>
<comment type="caution">
    <text evidence="6">The sequence shown here is derived from an EMBL/GenBank/DDBJ whole genome shotgun (WGS) entry which is preliminary data.</text>
</comment>
<dbReference type="Proteomes" id="UP000075604">
    <property type="component" value="Unassembled WGS sequence"/>
</dbReference>
<evidence type="ECO:0000259" key="5">
    <source>
        <dbReference type="PROSITE" id="PS50977"/>
    </source>
</evidence>
<feature type="domain" description="HTH tetR-type" evidence="5">
    <location>
        <begin position="17"/>
        <end position="77"/>
    </location>
</feature>
<evidence type="ECO:0000256" key="1">
    <source>
        <dbReference type="ARBA" id="ARBA00023015"/>
    </source>
</evidence>
<evidence type="ECO:0000313" key="6">
    <source>
        <dbReference type="EMBL" id="KYF62357.1"/>
    </source>
</evidence>
<sequence length="217" mass="23842">MKGAQKPRKEPRQARSRFLVETIVEAAARVFDAHGYDGANTNLVARVAGVSVGSVYQYFPNKDALVTALHERHVRHMLRILEEVDAAAGGASLRETTDLLVAKSLDVHRAEPRLQRLLHADLPTLEQQRALSTASRAVLDRSRQLLSRHRAEISQPDLDLATYVVLRMFEELVHAAALDPPPGVEDEPLRRAISDAILGYLTLAAPAARAGSPTDRP</sequence>
<dbReference type="Pfam" id="PF17918">
    <property type="entry name" value="TetR_C_15"/>
    <property type="match status" value="1"/>
</dbReference>
<dbReference type="Pfam" id="PF00440">
    <property type="entry name" value="TetR_N"/>
    <property type="match status" value="1"/>
</dbReference>
<feature type="DNA-binding region" description="H-T-H motif" evidence="4">
    <location>
        <begin position="40"/>
        <end position="59"/>
    </location>
</feature>
<dbReference type="InterPro" id="IPR001647">
    <property type="entry name" value="HTH_TetR"/>
</dbReference>
<dbReference type="InterPro" id="IPR009057">
    <property type="entry name" value="Homeodomain-like_sf"/>
</dbReference>
<dbReference type="GO" id="GO:0003700">
    <property type="term" value="F:DNA-binding transcription factor activity"/>
    <property type="evidence" value="ECO:0007669"/>
    <property type="project" value="TreeGrafter"/>
</dbReference>
<dbReference type="AlphaFoldDB" id="A0A150Q2W2"/>
<gene>
    <name evidence="6" type="ORF">BE04_05380</name>
</gene>
<dbReference type="Gene3D" id="1.10.357.10">
    <property type="entry name" value="Tetracycline Repressor, domain 2"/>
    <property type="match status" value="1"/>
</dbReference>
<dbReference type="InterPro" id="IPR050109">
    <property type="entry name" value="HTH-type_TetR-like_transc_reg"/>
</dbReference>
<dbReference type="EMBL" id="JELX01000718">
    <property type="protein sequence ID" value="KYF62357.1"/>
    <property type="molecule type" value="Genomic_DNA"/>
</dbReference>
<dbReference type="InterPro" id="IPR041669">
    <property type="entry name" value="TetR_C_15"/>
</dbReference>
<dbReference type="PANTHER" id="PTHR30055:SF234">
    <property type="entry name" value="HTH-TYPE TRANSCRIPTIONAL REGULATOR BETI"/>
    <property type="match status" value="1"/>
</dbReference>
<dbReference type="PROSITE" id="PS50977">
    <property type="entry name" value="HTH_TETR_2"/>
    <property type="match status" value="1"/>
</dbReference>
<dbReference type="GO" id="GO:0000976">
    <property type="term" value="F:transcription cis-regulatory region binding"/>
    <property type="evidence" value="ECO:0007669"/>
    <property type="project" value="TreeGrafter"/>
</dbReference>
<proteinExistence type="predicted"/>
<keyword evidence="3" id="KW-0804">Transcription</keyword>
<evidence type="ECO:0000256" key="3">
    <source>
        <dbReference type="ARBA" id="ARBA00023163"/>
    </source>
</evidence>